<name>A0A931DKY9_9ACTN</name>
<evidence type="ECO:0000313" key="1">
    <source>
        <dbReference type="EMBL" id="MBG6088965.1"/>
    </source>
</evidence>
<dbReference type="EMBL" id="JADOUA010000001">
    <property type="protein sequence ID" value="MBG6088965.1"/>
    <property type="molecule type" value="Genomic_DNA"/>
</dbReference>
<proteinExistence type="predicted"/>
<protein>
    <submittedName>
        <fullName evidence="1">Uncharacterized protein</fullName>
    </submittedName>
</protein>
<keyword evidence="2" id="KW-1185">Reference proteome</keyword>
<accession>A0A931DKY9</accession>
<gene>
    <name evidence="1" type="ORF">IW256_003078</name>
</gene>
<comment type="caution">
    <text evidence="1">The sequence shown here is derived from an EMBL/GenBank/DDBJ whole genome shotgun (WGS) entry which is preliminary data.</text>
</comment>
<dbReference type="Proteomes" id="UP000614047">
    <property type="component" value="Unassembled WGS sequence"/>
</dbReference>
<sequence length="305" mass="32781">MSESISFTVPETTTSCFVVASDHAPDDLPVSALRPLAAPFTVEAVERLGTSRLAVTSYPAAHSPWCLDHAAGTTDDDIALEERALSAGHHIGVTTALPSSDRPYGLQLARAAARSIAEHLDAVPVDLDTGQILSSRSGEASSFRLADDWLGVWLPPYRDDGRCKTSEEDVDACDCVELTTKGLTRFALPELRMTRVSCPHDLAALNVLRTTAQRLLPMGNQPGGHTFPRELTLTGEDFSAFWGVRDALWTGDPVTVRLTPSGPLLLDVGPPDCFPGTLNEWLWDELPPVLYDLLSCGPDPVPTGA</sequence>
<dbReference type="AlphaFoldDB" id="A0A931DKY9"/>
<organism evidence="1 2">
    <name type="scientific">Actinomadura viridis</name>
    <dbReference type="NCBI Taxonomy" id="58110"/>
    <lineage>
        <taxon>Bacteria</taxon>
        <taxon>Bacillati</taxon>
        <taxon>Actinomycetota</taxon>
        <taxon>Actinomycetes</taxon>
        <taxon>Streptosporangiales</taxon>
        <taxon>Thermomonosporaceae</taxon>
        <taxon>Actinomadura</taxon>
    </lineage>
</organism>
<dbReference type="RefSeq" id="WP_197011624.1">
    <property type="nucleotide sequence ID" value="NZ_BAABES010000026.1"/>
</dbReference>
<evidence type="ECO:0000313" key="2">
    <source>
        <dbReference type="Proteomes" id="UP000614047"/>
    </source>
</evidence>
<reference evidence="1" key="1">
    <citation type="submission" date="2020-11" db="EMBL/GenBank/DDBJ databases">
        <title>Sequencing the genomes of 1000 actinobacteria strains.</title>
        <authorList>
            <person name="Klenk H.-P."/>
        </authorList>
    </citation>
    <scope>NUCLEOTIDE SEQUENCE</scope>
    <source>
        <strain evidence="1">DSM 43175</strain>
    </source>
</reference>